<feature type="coiled-coil region" evidence="6">
    <location>
        <begin position="156"/>
        <end position="183"/>
    </location>
</feature>
<evidence type="ECO:0000256" key="9">
    <source>
        <dbReference type="SAM" id="SignalP"/>
    </source>
</evidence>
<comment type="caution">
    <text evidence="11">The sequence shown here is derived from an EMBL/GenBank/DDBJ whole genome shotgun (WGS) entry which is preliminary data.</text>
</comment>
<evidence type="ECO:0000313" key="12">
    <source>
        <dbReference type="Proteomes" id="UP000662703"/>
    </source>
</evidence>
<keyword evidence="12" id="KW-1185">Reference proteome</keyword>
<feature type="chain" id="PRO_5045479922" description="SH3b domain-containing protein" evidence="9">
    <location>
        <begin position="21"/>
        <end position="219"/>
    </location>
</feature>
<dbReference type="InterPro" id="IPR016476">
    <property type="entry name" value="SH3_dom_pro"/>
</dbReference>
<evidence type="ECO:0000259" key="10">
    <source>
        <dbReference type="PROSITE" id="PS51781"/>
    </source>
</evidence>
<feature type="transmembrane region" description="Helical" evidence="8">
    <location>
        <begin position="189"/>
        <end position="206"/>
    </location>
</feature>
<keyword evidence="5 8" id="KW-0472">Membrane</keyword>
<evidence type="ECO:0000256" key="7">
    <source>
        <dbReference type="SAM" id="MobiDB-lite"/>
    </source>
</evidence>
<evidence type="ECO:0000256" key="2">
    <source>
        <dbReference type="ARBA" id="ARBA00022692"/>
    </source>
</evidence>
<evidence type="ECO:0000256" key="3">
    <source>
        <dbReference type="ARBA" id="ARBA00022729"/>
    </source>
</evidence>
<dbReference type="PROSITE" id="PS51781">
    <property type="entry name" value="SH3B"/>
    <property type="match status" value="1"/>
</dbReference>
<proteinExistence type="predicted"/>
<feature type="region of interest" description="Disordered" evidence="7">
    <location>
        <begin position="112"/>
        <end position="136"/>
    </location>
</feature>
<feature type="domain" description="SH3b" evidence="10">
    <location>
        <begin position="20"/>
        <end position="84"/>
    </location>
</feature>
<feature type="signal peptide" evidence="9">
    <location>
        <begin position="1"/>
        <end position="20"/>
    </location>
</feature>
<accession>A0ABS0ASY3</accession>
<name>A0ABS0ASY3_9GAMM</name>
<dbReference type="Proteomes" id="UP000662703">
    <property type="component" value="Unassembled WGS sequence"/>
</dbReference>
<dbReference type="Pfam" id="PF08239">
    <property type="entry name" value="SH3_3"/>
    <property type="match status" value="1"/>
</dbReference>
<reference evidence="11 12" key="1">
    <citation type="submission" date="2012-09" db="EMBL/GenBank/DDBJ databases">
        <title>Genome Sequence of alkane-degrading Bacterium Alcanivorax sp. 521-1.</title>
        <authorList>
            <person name="Lai Q."/>
            <person name="Shao Z."/>
        </authorList>
    </citation>
    <scope>NUCLEOTIDE SEQUENCE [LARGE SCALE GENOMIC DNA]</scope>
    <source>
        <strain evidence="11 12">521-1</strain>
    </source>
</reference>
<keyword evidence="6" id="KW-0175">Coiled coil</keyword>
<dbReference type="SMART" id="SM00287">
    <property type="entry name" value="SH3b"/>
    <property type="match status" value="1"/>
</dbReference>
<dbReference type="NCBIfam" id="TIGR04211">
    <property type="entry name" value="SH3_and_anchor"/>
    <property type="match status" value="1"/>
</dbReference>
<organism evidence="11 12">
    <name type="scientific">Alloalcanivorax profundimaris</name>
    <dbReference type="NCBI Taxonomy" id="2735259"/>
    <lineage>
        <taxon>Bacteria</taxon>
        <taxon>Pseudomonadati</taxon>
        <taxon>Pseudomonadota</taxon>
        <taxon>Gammaproteobacteria</taxon>
        <taxon>Oceanospirillales</taxon>
        <taxon>Alcanivoracaceae</taxon>
        <taxon>Alloalcanivorax</taxon>
    </lineage>
</organism>
<dbReference type="EMBL" id="ARXX01000040">
    <property type="protein sequence ID" value="MBF5057241.1"/>
    <property type="molecule type" value="Genomic_DNA"/>
</dbReference>
<keyword evidence="4 8" id="KW-1133">Transmembrane helix</keyword>
<evidence type="ECO:0000256" key="5">
    <source>
        <dbReference type="ARBA" id="ARBA00023136"/>
    </source>
</evidence>
<dbReference type="RefSeq" id="WP_161385145.1">
    <property type="nucleotide sequence ID" value="NZ_ARXX01000040.1"/>
</dbReference>
<dbReference type="Gene3D" id="2.30.30.40">
    <property type="entry name" value="SH3 Domains"/>
    <property type="match status" value="1"/>
</dbReference>
<feature type="compositionally biased region" description="Basic and acidic residues" evidence="7">
    <location>
        <begin position="114"/>
        <end position="125"/>
    </location>
</feature>
<evidence type="ECO:0000313" key="11">
    <source>
        <dbReference type="EMBL" id="MBF5057241.1"/>
    </source>
</evidence>
<protein>
    <recommendedName>
        <fullName evidence="10">SH3b domain-containing protein</fullName>
    </recommendedName>
</protein>
<keyword evidence="3 9" id="KW-0732">Signal</keyword>
<dbReference type="InterPro" id="IPR003646">
    <property type="entry name" value="SH3-like_bac-type"/>
</dbReference>
<comment type="subcellular location">
    <subcellularLocation>
        <location evidence="1">Membrane</location>
        <topology evidence="1">Single-pass membrane protein</topology>
    </subcellularLocation>
</comment>
<keyword evidence="2 8" id="KW-0812">Transmembrane</keyword>
<gene>
    <name evidence="11" type="ORF">Y5W_02535</name>
</gene>
<evidence type="ECO:0000256" key="1">
    <source>
        <dbReference type="ARBA" id="ARBA00004167"/>
    </source>
</evidence>
<evidence type="ECO:0000256" key="6">
    <source>
        <dbReference type="SAM" id="Coils"/>
    </source>
</evidence>
<evidence type="ECO:0000256" key="4">
    <source>
        <dbReference type="ARBA" id="ARBA00022989"/>
    </source>
</evidence>
<evidence type="ECO:0000256" key="8">
    <source>
        <dbReference type="SAM" id="Phobius"/>
    </source>
</evidence>
<sequence>MLVRWFCLFLLAAVSAPALAATAWVDDEIYVPVRSGAGSGYRIVHRGLKSGTQVEFLGEEGDWAHIRYQGTEGYIGKQYISRSPTAGIRLQRISQQNEQLESKVGELQEQLDQAQRERNSLRGENEELQGSLSSRSQELDKLRDVAADPIRLDQANRRLNEELSMLRSDLDQLKAENTMLRSDNTSRKWITGVGILLLGAIAGLLLKSKSGRRRSTWAN</sequence>